<evidence type="ECO:0000256" key="4">
    <source>
        <dbReference type="ARBA" id="ARBA00022605"/>
    </source>
</evidence>
<evidence type="ECO:0000313" key="12">
    <source>
        <dbReference type="Proteomes" id="UP000346198"/>
    </source>
</evidence>
<dbReference type="GO" id="GO:0004834">
    <property type="term" value="F:tryptophan synthase activity"/>
    <property type="evidence" value="ECO:0007669"/>
    <property type="project" value="UniProtKB-UniRule"/>
</dbReference>
<dbReference type="Proteomes" id="UP000346198">
    <property type="component" value="Unassembled WGS sequence"/>
</dbReference>
<proteinExistence type="inferred from homology"/>
<dbReference type="CDD" id="cd04724">
    <property type="entry name" value="Tryptophan_synthase_alpha"/>
    <property type="match status" value="1"/>
</dbReference>
<sequence>MKTRVDQKFAELMKKGEKAFIAYLSAGDPNLADTVDIVLRLEDAGVDLIELGLPFSDPLADGRVNQEAATRALDAGSTFDGVMDCIAQIRERSEIPMIFYAYMNPLLSRGYENSITAAAQAGIDGFLLLDLPLEEAGPYRKSLTENSLNAIQLVTPTTPDERIGKIVKRANGFIYCVSREGVTGVQDKLAEGAGALVQRIRDQSDAPVALGFGIGTPEQARGAAKLADGVVVGSAIVNAFHNSPHTPEGRAAATAIVKQMVDAVKTV</sequence>
<dbReference type="Gene3D" id="3.20.20.70">
    <property type="entry name" value="Aldolase class I"/>
    <property type="match status" value="1"/>
</dbReference>
<dbReference type="FunFam" id="3.20.20.70:FF:000037">
    <property type="entry name" value="Tryptophan synthase alpha chain"/>
    <property type="match status" value="1"/>
</dbReference>
<evidence type="ECO:0000256" key="10">
    <source>
        <dbReference type="RuleBase" id="RU003662"/>
    </source>
</evidence>
<feature type="active site" description="Proton acceptor" evidence="9">
    <location>
        <position position="61"/>
    </location>
</feature>
<comment type="subunit">
    <text evidence="3 9">Tetramer of two alpha and two beta chains.</text>
</comment>
<dbReference type="SUPFAM" id="SSF51366">
    <property type="entry name" value="Ribulose-phoshate binding barrel"/>
    <property type="match status" value="1"/>
</dbReference>
<keyword evidence="6 9" id="KW-0057">Aromatic amino acid biosynthesis</keyword>
<keyword evidence="12" id="KW-1185">Reference proteome</keyword>
<gene>
    <name evidence="9 11" type="primary">trpA</name>
    <name evidence="11" type="ORF">SCARR_00826</name>
</gene>
<dbReference type="EC" id="4.2.1.20" evidence="9"/>
<dbReference type="UniPathway" id="UPA00035">
    <property type="reaction ID" value="UER00044"/>
</dbReference>
<feature type="active site" description="Proton acceptor" evidence="9">
    <location>
        <position position="50"/>
    </location>
</feature>
<name>A0A6C2UFX3_9BACT</name>
<evidence type="ECO:0000313" key="11">
    <source>
        <dbReference type="EMBL" id="VGO18773.1"/>
    </source>
</evidence>
<comment type="similarity">
    <text evidence="9 10">Belongs to the TrpA family.</text>
</comment>
<protein>
    <recommendedName>
        <fullName evidence="9">Tryptophan synthase alpha chain</fullName>
        <ecNumber evidence="9">4.2.1.20</ecNumber>
    </recommendedName>
</protein>
<comment type="catalytic activity">
    <reaction evidence="8 9">
        <text>(1S,2R)-1-C-(indol-3-yl)glycerol 3-phosphate + L-serine = D-glyceraldehyde 3-phosphate + L-tryptophan + H2O</text>
        <dbReference type="Rhea" id="RHEA:10532"/>
        <dbReference type="ChEBI" id="CHEBI:15377"/>
        <dbReference type="ChEBI" id="CHEBI:33384"/>
        <dbReference type="ChEBI" id="CHEBI:57912"/>
        <dbReference type="ChEBI" id="CHEBI:58866"/>
        <dbReference type="ChEBI" id="CHEBI:59776"/>
        <dbReference type="EC" id="4.2.1.20"/>
    </reaction>
</comment>
<keyword evidence="4 9" id="KW-0028">Amino-acid biosynthesis</keyword>
<evidence type="ECO:0000256" key="9">
    <source>
        <dbReference type="HAMAP-Rule" id="MF_00131"/>
    </source>
</evidence>
<evidence type="ECO:0000256" key="5">
    <source>
        <dbReference type="ARBA" id="ARBA00022822"/>
    </source>
</evidence>
<dbReference type="GO" id="GO:0005829">
    <property type="term" value="C:cytosol"/>
    <property type="evidence" value="ECO:0007669"/>
    <property type="project" value="TreeGrafter"/>
</dbReference>
<dbReference type="NCBIfam" id="TIGR00262">
    <property type="entry name" value="trpA"/>
    <property type="match status" value="1"/>
</dbReference>
<dbReference type="RefSeq" id="WP_136060229.1">
    <property type="nucleotide sequence ID" value="NZ_CAAHFH010000001.1"/>
</dbReference>
<dbReference type="InterPro" id="IPR002028">
    <property type="entry name" value="Trp_synthase_suA"/>
</dbReference>
<evidence type="ECO:0000256" key="2">
    <source>
        <dbReference type="ARBA" id="ARBA00004733"/>
    </source>
</evidence>
<comment type="pathway">
    <text evidence="2 9">Amino-acid biosynthesis; L-tryptophan biosynthesis; L-tryptophan from chorismate: step 5/5.</text>
</comment>
<dbReference type="HAMAP" id="MF_00131">
    <property type="entry name" value="Trp_synth_alpha"/>
    <property type="match status" value="1"/>
</dbReference>
<dbReference type="PROSITE" id="PS00167">
    <property type="entry name" value="TRP_SYNTHASE_ALPHA"/>
    <property type="match status" value="1"/>
</dbReference>
<keyword evidence="7 9" id="KW-0456">Lyase</keyword>
<dbReference type="InterPro" id="IPR011060">
    <property type="entry name" value="RibuloseP-bd_barrel"/>
</dbReference>
<evidence type="ECO:0000256" key="7">
    <source>
        <dbReference type="ARBA" id="ARBA00023239"/>
    </source>
</evidence>
<evidence type="ECO:0000256" key="6">
    <source>
        <dbReference type="ARBA" id="ARBA00023141"/>
    </source>
</evidence>
<dbReference type="PANTHER" id="PTHR43406">
    <property type="entry name" value="TRYPTOPHAN SYNTHASE, ALPHA CHAIN"/>
    <property type="match status" value="1"/>
</dbReference>
<evidence type="ECO:0000256" key="3">
    <source>
        <dbReference type="ARBA" id="ARBA00011270"/>
    </source>
</evidence>
<evidence type="ECO:0000256" key="8">
    <source>
        <dbReference type="ARBA" id="ARBA00049047"/>
    </source>
</evidence>
<dbReference type="InterPro" id="IPR013785">
    <property type="entry name" value="Aldolase_TIM"/>
</dbReference>
<dbReference type="PANTHER" id="PTHR43406:SF1">
    <property type="entry name" value="TRYPTOPHAN SYNTHASE ALPHA CHAIN, CHLOROPLASTIC"/>
    <property type="match status" value="1"/>
</dbReference>
<accession>A0A6C2UFX3</accession>
<dbReference type="AlphaFoldDB" id="A0A6C2UFX3"/>
<dbReference type="EMBL" id="CAAHFH010000001">
    <property type="protein sequence ID" value="VGO18773.1"/>
    <property type="molecule type" value="Genomic_DNA"/>
</dbReference>
<evidence type="ECO:0000256" key="1">
    <source>
        <dbReference type="ARBA" id="ARBA00003365"/>
    </source>
</evidence>
<dbReference type="Pfam" id="PF00290">
    <property type="entry name" value="Trp_syntA"/>
    <property type="match status" value="1"/>
</dbReference>
<organism evidence="11 12">
    <name type="scientific">Pontiella sulfatireligans</name>
    <dbReference type="NCBI Taxonomy" id="2750658"/>
    <lineage>
        <taxon>Bacteria</taxon>
        <taxon>Pseudomonadati</taxon>
        <taxon>Kiritimatiellota</taxon>
        <taxon>Kiritimatiellia</taxon>
        <taxon>Kiritimatiellales</taxon>
        <taxon>Pontiellaceae</taxon>
        <taxon>Pontiella</taxon>
    </lineage>
</organism>
<keyword evidence="5 9" id="KW-0822">Tryptophan biosynthesis</keyword>
<reference evidence="11 12" key="1">
    <citation type="submission" date="2019-04" db="EMBL/GenBank/DDBJ databases">
        <authorList>
            <person name="Van Vliet M D."/>
        </authorList>
    </citation>
    <scope>NUCLEOTIDE SEQUENCE [LARGE SCALE GENOMIC DNA]</scope>
    <source>
        <strain evidence="11 12">F21</strain>
    </source>
</reference>
<dbReference type="InterPro" id="IPR018204">
    <property type="entry name" value="Trp_synthase_alpha_AS"/>
</dbReference>
<comment type="function">
    <text evidence="1 9">The alpha subunit is responsible for the aldol cleavage of indoleglycerol phosphate to indole and glyceraldehyde 3-phosphate.</text>
</comment>